<evidence type="ECO:0000256" key="12">
    <source>
        <dbReference type="RuleBase" id="RU000492"/>
    </source>
</evidence>
<dbReference type="SMART" id="SM00487">
    <property type="entry name" value="DEXDc"/>
    <property type="match status" value="1"/>
</dbReference>
<keyword evidence="5 12" id="KW-0347">Helicase</keyword>
<proteinExistence type="inferred from homology"/>
<dbReference type="PROSITE" id="PS51194">
    <property type="entry name" value="HELICASE_CTER"/>
    <property type="match status" value="1"/>
</dbReference>
<dbReference type="Pfam" id="PF03880">
    <property type="entry name" value="DbpA"/>
    <property type="match status" value="1"/>
</dbReference>
<dbReference type="CDD" id="cd18787">
    <property type="entry name" value="SF2_C_DEAD"/>
    <property type="match status" value="1"/>
</dbReference>
<dbReference type="Proteomes" id="UP000191554">
    <property type="component" value="Unassembled WGS sequence"/>
</dbReference>
<evidence type="ECO:0000256" key="5">
    <source>
        <dbReference type="ARBA" id="ARBA00022806"/>
    </source>
</evidence>
<dbReference type="GO" id="GO:0016887">
    <property type="term" value="F:ATP hydrolysis activity"/>
    <property type="evidence" value="ECO:0007669"/>
    <property type="project" value="RHEA"/>
</dbReference>
<dbReference type="EMBL" id="MZGX01000012">
    <property type="protein sequence ID" value="OPX44005.1"/>
    <property type="molecule type" value="Genomic_DNA"/>
</dbReference>
<dbReference type="CDD" id="cd00268">
    <property type="entry name" value="DEADc"/>
    <property type="match status" value="1"/>
</dbReference>
<keyword evidence="3 12" id="KW-0547">Nucleotide-binding</keyword>
<dbReference type="InterPro" id="IPR012677">
    <property type="entry name" value="Nucleotide-bd_a/b_plait_sf"/>
</dbReference>
<dbReference type="InterPro" id="IPR014001">
    <property type="entry name" value="Helicase_ATP-bd"/>
</dbReference>
<dbReference type="InterPro" id="IPR005580">
    <property type="entry name" value="DbpA/CsdA_RNA-bd_dom"/>
</dbReference>
<gene>
    <name evidence="17" type="primary">cshA_2</name>
    <name evidence="17" type="ORF">CLHUN_20300</name>
</gene>
<evidence type="ECO:0000313" key="18">
    <source>
        <dbReference type="Proteomes" id="UP000191554"/>
    </source>
</evidence>
<keyword evidence="7" id="KW-0346">Stress response</keyword>
<dbReference type="InterPro" id="IPR044742">
    <property type="entry name" value="DEAD/DEAH_RhlB"/>
</dbReference>
<evidence type="ECO:0000259" key="14">
    <source>
        <dbReference type="PROSITE" id="PS51192"/>
    </source>
</evidence>
<keyword evidence="6 12" id="KW-0067">ATP-binding</keyword>
<evidence type="ECO:0000256" key="9">
    <source>
        <dbReference type="ARBA" id="ARBA00047984"/>
    </source>
</evidence>
<dbReference type="InterPro" id="IPR000629">
    <property type="entry name" value="RNA-helicase_DEAD-box_CS"/>
</dbReference>
<evidence type="ECO:0000256" key="2">
    <source>
        <dbReference type="ARBA" id="ARBA00022490"/>
    </source>
</evidence>
<protein>
    <recommendedName>
        <fullName evidence="10">ATP-dependent RNA helicase CshA</fullName>
        <ecNumber evidence="1">3.6.4.13</ecNumber>
    </recommendedName>
</protein>
<dbReference type="PANTHER" id="PTHR47963">
    <property type="entry name" value="DEAD-BOX ATP-DEPENDENT RNA HELICASE 47, MITOCHONDRIAL"/>
    <property type="match status" value="1"/>
</dbReference>
<evidence type="ECO:0000256" key="4">
    <source>
        <dbReference type="ARBA" id="ARBA00022801"/>
    </source>
</evidence>
<evidence type="ECO:0000256" key="3">
    <source>
        <dbReference type="ARBA" id="ARBA00022741"/>
    </source>
</evidence>
<organism evidence="17 18">
    <name type="scientific">Ruminiclostridium hungatei</name>
    <name type="common">Clostridium hungatei</name>
    <dbReference type="NCBI Taxonomy" id="48256"/>
    <lineage>
        <taxon>Bacteria</taxon>
        <taxon>Bacillati</taxon>
        <taxon>Bacillota</taxon>
        <taxon>Clostridia</taxon>
        <taxon>Eubacteriales</taxon>
        <taxon>Oscillospiraceae</taxon>
        <taxon>Ruminiclostridium</taxon>
    </lineage>
</organism>
<dbReference type="InterPro" id="IPR011545">
    <property type="entry name" value="DEAD/DEAH_box_helicase_dom"/>
</dbReference>
<comment type="catalytic activity">
    <reaction evidence="9">
        <text>ATP + H2O = ADP + phosphate + H(+)</text>
        <dbReference type="Rhea" id="RHEA:13065"/>
        <dbReference type="ChEBI" id="CHEBI:15377"/>
        <dbReference type="ChEBI" id="CHEBI:15378"/>
        <dbReference type="ChEBI" id="CHEBI:30616"/>
        <dbReference type="ChEBI" id="CHEBI:43474"/>
        <dbReference type="ChEBI" id="CHEBI:456216"/>
        <dbReference type="EC" id="3.6.4.13"/>
    </reaction>
</comment>
<comment type="similarity">
    <text evidence="8 12">Belongs to the DEAD box helicase family.</text>
</comment>
<dbReference type="GO" id="GO:0005840">
    <property type="term" value="C:ribosome"/>
    <property type="evidence" value="ECO:0007669"/>
    <property type="project" value="TreeGrafter"/>
</dbReference>
<evidence type="ECO:0000256" key="11">
    <source>
        <dbReference type="PROSITE-ProRule" id="PRU00552"/>
    </source>
</evidence>
<dbReference type="PROSITE" id="PS00039">
    <property type="entry name" value="DEAD_ATP_HELICASE"/>
    <property type="match status" value="1"/>
</dbReference>
<dbReference type="PANTHER" id="PTHR47963:SF8">
    <property type="entry name" value="ATP-DEPENDENT RNA HELICASE DEAD"/>
    <property type="match status" value="1"/>
</dbReference>
<evidence type="ECO:0000313" key="17">
    <source>
        <dbReference type="EMBL" id="OPX44005.1"/>
    </source>
</evidence>
<feature type="domain" description="Helicase C-terminal" evidence="15">
    <location>
        <begin position="217"/>
        <end position="378"/>
    </location>
</feature>
<evidence type="ECO:0000256" key="10">
    <source>
        <dbReference type="ARBA" id="ARBA00067932"/>
    </source>
</evidence>
<dbReference type="GO" id="GO:0005829">
    <property type="term" value="C:cytosol"/>
    <property type="evidence" value="ECO:0007669"/>
    <property type="project" value="TreeGrafter"/>
</dbReference>
<sequence>MENLSFKDLNLSNDVLRAIADMGFEEATPIQSQSIPPILSGNDLIGQAQTGTGKTCAFGIPAIEMVDPQVDSIQVLVLCPTRELAIQSSEELRNVLKYKDGIRILPVYGGQPIDRQIIALKKRPQIIIGTPGRVMDHMRRRTLKLEYLKMIVLDEADEMLNMGFREDIDTILEKVPEDRQTILFSATMPKEILDITRKYQKDPIHIKVAHKELTVPSIEQYYLEVKESAKLEVLSRLIDTNDIKLSLVFCNTKKKVDELTSGLQSRGYSAESLHGDMRQEHRDKVMSQFRKGNFDILIATDVAARGIDVDDVEAVFNYDIPSDEEYYVHRIGRTGRAGRTGKSFTFISGREIYKLRDIQRYTKSTVTLMKPPSINDVEEKKMSNVLKTLKENLQSEGISKYVSNIEKFVSTINSEAEDQEDAFVNSLDVAAALLKMYAEQSGALPSMVSDIDETADLDSENPMVRLFINIGSDNKIQPRHIIESLVETSGLPGKMVGSIDIFDKYSFVEVPKEFAAEVLMSMKNYTIKGKRINIEKSTPRKKSGRSGVGSGRNNSTYNTFLVHGGNGAGQPSKRKSGHTGFIKASGSSKQSGGKPQGGKPSGSKPYRKDW</sequence>
<dbReference type="InterPro" id="IPR001650">
    <property type="entry name" value="Helicase_C-like"/>
</dbReference>
<dbReference type="InterPro" id="IPR050547">
    <property type="entry name" value="DEAD_box_RNA_helicases"/>
</dbReference>
<dbReference type="FunFam" id="3.40.50.300:FF:000108">
    <property type="entry name" value="ATP-dependent RNA helicase RhlE"/>
    <property type="match status" value="1"/>
</dbReference>
<reference evidence="17 18" key="1">
    <citation type="submission" date="2017-03" db="EMBL/GenBank/DDBJ databases">
        <title>Genome sequence of Clostridium hungatei DSM 14427.</title>
        <authorList>
            <person name="Poehlein A."/>
            <person name="Daniel R."/>
        </authorList>
    </citation>
    <scope>NUCLEOTIDE SEQUENCE [LARGE SCALE GENOMIC DNA]</scope>
    <source>
        <strain evidence="17 18">DSM 14427</strain>
    </source>
</reference>
<comment type="caution">
    <text evidence="17">The sequence shown here is derived from an EMBL/GenBank/DDBJ whole genome shotgun (WGS) entry which is preliminary data.</text>
</comment>
<dbReference type="STRING" id="48256.CLHUN_20300"/>
<evidence type="ECO:0000256" key="13">
    <source>
        <dbReference type="SAM" id="MobiDB-lite"/>
    </source>
</evidence>
<dbReference type="PROSITE" id="PS51192">
    <property type="entry name" value="HELICASE_ATP_BIND_1"/>
    <property type="match status" value="1"/>
</dbReference>
<dbReference type="AlphaFoldDB" id="A0A1V4SKJ6"/>
<dbReference type="Pfam" id="PF00271">
    <property type="entry name" value="Helicase_C"/>
    <property type="match status" value="1"/>
</dbReference>
<dbReference type="GO" id="GO:0033592">
    <property type="term" value="F:RNA strand annealing activity"/>
    <property type="evidence" value="ECO:0007669"/>
    <property type="project" value="TreeGrafter"/>
</dbReference>
<keyword evidence="4 12" id="KW-0378">Hydrolase</keyword>
<dbReference type="GO" id="GO:0003724">
    <property type="term" value="F:RNA helicase activity"/>
    <property type="evidence" value="ECO:0007669"/>
    <property type="project" value="UniProtKB-EC"/>
</dbReference>
<dbReference type="CDD" id="cd12252">
    <property type="entry name" value="RRM_DbpA"/>
    <property type="match status" value="1"/>
</dbReference>
<dbReference type="OrthoDB" id="9805696at2"/>
<feature type="region of interest" description="Disordered" evidence="13">
    <location>
        <begin position="533"/>
        <end position="610"/>
    </location>
</feature>
<dbReference type="InterPro" id="IPR057325">
    <property type="entry name" value="DeaD_dimer"/>
</dbReference>
<dbReference type="Pfam" id="PF25399">
    <property type="entry name" value="DeaD_dimer"/>
    <property type="match status" value="1"/>
</dbReference>
<dbReference type="GO" id="GO:0005524">
    <property type="term" value="F:ATP binding"/>
    <property type="evidence" value="ECO:0007669"/>
    <property type="project" value="UniProtKB-KW"/>
</dbReference>
<dbReference type="GO" id="GO:0009409">
    <property type="term" value="P:response to cold"/>
    <property type="evidence" value="ECO:0007669"/>
    <property type="project" value="TreeGrafter"/>
</dbReference>
<dbReference type="InterPro" id="IPR027417">
    <property type="entry name" value="P-loop_NTPase"/>
</dbReference>
<evidence type="ECO:0000259" key="16">
    <source>
        <dbReference type="PROSITE" id="PS51195"/>
    </source>
</evidence>
<dbReference type="EC" id="3.6.4.13" evidence="1"/>
<evidence type="ECO:0000256" key="7">
    <source>
        <dbReference type="ARBA" id="ARBA00023016"/>
    </source>
</evidence>
<dbReference type="RefSeq" id="WP_080064469.1">
    <property type="nucleotide sequence ID" value="NZ_MZGX01000012.1"/>
</dbReference>
<evidence type="ECO:0000256" key="6">
    <source>
        <dbReference type="ARBA" id="ARBA00022840"/>
    </source>
</evidence>
<feature type="short sequence motif" description="Q motif" evidence="11">
    <location>
        <begin position="4"/>
        <end position="32"/>
    </location>
</feature>
<dbReference type="SUPFAM" id="SSF52540">
    <property type="entry name" value="P-loop containing nucleoside triphosphate hydrolases"/>
    <property type="match status" value="1"/>
</dbReference>
<evidence type="ECO:0000256" key="8">
    <source>
        <dbReference type="ARBA" id="ARBA00038437"/>
    </source>
</evidence>
<feature type="domain" description="Helicase ATP-binding" evidence="14">
    <location>
        <begin position="35"/>
        <end position="206"/>
    </location>
</feature>
<dbReference type="PROSITE" id="PS51195">
    <property type="entry name" value="Q_MOTIF"/>
    <property type="match status" value="1"/>
</dbReference>
<name>A0A1V4SKJ6_RUMHU</name>
<dbReference type="SMART" id="SM00490">
    <property type="entry name" value="HELICc"/>
    <property type="match status" value="1"/>
</dbReference>
<evidence type="ECO:0000259" key="15">
    <source>
        <dbReference type="PROSITE" id="PS51194"/>
    </source>
</evidence>
<evidence type="ECO:0000256" key="1">
    <source>
        <dbReference type="ARBA" id="ARBA00012552"/>
    </source>
</evidence>
<dbReference type="InterPro" id="IPR014014">
    <property type="entry name" value="RNA_helicase_DEAD_Q_motif"/>
</dbReference>
<dbReference type="Gene3D" id="3.30.70.330">
    <property type="match status" value="1"/>
</dbReference>
<feature type="domain" description="DEAD-box RNA helicase Q" evidence="16">
    <location>
        <begin position="4"/>
        <end position="32"/>
    </location>
</feature>
<dbReference type="Gene3D" id="3.40.50.300">
    <property type="entry name" value="P-loop containing nucleotide triphosphate hydrolases"/>
    <property type="match status" value="2"/>
</dbReference>
<keyword evidence="18" id="KW-1185">Reference proteome</keyword>
<keyword evidence="2" id="KW-0963">Cytoplasm</keyword>
<accession>A0A1V4SKJ6</accession>
<dbReference type="Pfam" id="PF00270">
    <property type="entry name" value="DEAD"/>
    <property type="match status" value="1"/>
</dbReference>